<comment type="caution">
    <text evidence="2">The sequence shown here is derived from an EMBL/GenBank/DDBJ whole genome shotgun (WGS) entry which is preliminary data.</text>
</comment>
<evidence type="ECO:0000313" key="2">
    <source>
        <dbReference type="EMBL" id="KAF7576924.1"/>
    </source>
</evidence>
<gene>
    <name evidence="3" type="ORF">Ptr86124_001072</name>
    <name evidence="2" type="ORF">PtrM4_011640</name>
</gene>
<dbReference type="EMBL" id="NQIK02000001">
    <property type="protein sequence ID" value="KAF7576924.1"/>
    <property type="molecule type" value="Genomic_DNA"/>
</dbReference>
<dbReference type="InterPro" id="IPR001810">
    <property type="entry name" value="F-box_dom"/>
</dbReference>
<evidence type="ECO:0000259" key="1">
    <source>
        <dbReference type="PROSITE" id="PS50181"/>
    </source>
</evidence>
<dbReference type="InterPro" id="IPR036047">
    <property type="entry name" value="F-box-like_dom_sf"/>
</dbReference>
<reference evidence="5" key="4">
    <citation type="journal article" date="2022" name="Microb. Genom.">
        <title>A global pangenome for the wheat fungal pathogen Pyrenophora tritici-repentis and prediction of effector protein structural homology.</title>
        <authorList>
            <person name="Moolhuijzen P.M."/>
            <person name="See P.T."/>
            <person name="Shi G."/>
            <person name="Powell H.R."/>
            <person name="Cockram J."/>
            <person name="Jorgensen L.N."/>
            <person name="Benslimane H."/>
            <person name="Strelkov S.E."/>
            <person name="Turner J."/>
            <person name="Liu Z."/>
            <person name="Moffat C.S."/>
        </authorList>
    </citation>
    <scope>NUCLEOTIDE SEQUENCE [LARGE SCALE GENOMIC DNA]</scope>
</reference>
<dbReference type="Proteomes" id="UP000249757">
    <property type="component" value="Unassembled WGS sequence"/>
</dbReference>
<name>A0A2W1EGY0_9PLEO</name>
<dbReference type="Pfam" id="PF12937">
    <property type="entry name" value="F-box-like"/>
    <property type="match status" value="1"/>
</dbReference>
<dbReference type="EMBL" id="NRDI02000001">
    <property type="protein sequence ID" value="KAI1520704.1"/>
    <property type="molecule type" value="Genomic_DNA"/>
</dbReference>
<reference evidence="3" key="3">
    <citation type="journal article" date="2022" name="bioRxiv">
        <title>A global pangenome for the wheat fungal pathogen Pyrenophora tritici-repentis and prediction of effector protein structural homology.</title>
        <authorList>
            <person name="Moolhuijzen P."/>
            <person name="See P.T."/>
            <person name="Shi G."/>
            <person name="Powell H.R."/>
            <person name="Cockram J."/>
            <person name="Jorgensen L.N."/>
            <person name="Benslimane H."/>
            <person name="Strelkov S.E."/>
            <person name="Turner J."/>
            <person name="Liu Z."/>
            <person name="Moffat C.S."/>
        </authorList>
    </citation>
    <scope>NUCLEOTIDE SEQUENCE</scope>
    <source>
        <strain evidence="3">86-124</strain>
    </source>
</reference>
<dbReference type="SUPFAM" id="SSF81383">
    <property type="entry name" value="F-box domain"/>
    <property type="match status" value="1"/>
</dbReference>
<organism evidence="2 4">
    <name type="scientific">Pyrenophora tritici-repentis</name>
    <dbReference type="NCBI Taxonomy" id="45151"/>
    <lineage>
        <taxon>Eukaryota</taxon>
        <taxon>Fungi</taxon>
        <taxon>Dikarya</taxon>
        <taxon>Ascomycota</taxon>
        <taxon>Pezizomycotina</taxon>
        <taxon>Dothideomycetes</taxon>
        <taxon>Pleosporomycetidae</taxon>
        <taxon>Pleosporales</taxon>
        <taxon>Pleosporineae</taxon>
        <taxon>Pleosporaceae</taxon>
        <taxon>Pyrenophora</taxon>
    </lineage>
</organism>
<dbReference type="OMA" id="IVACPRY"/>
<evidence type="ECO:0000313" key="3">
    <source>
        <dbReference type="EMBL" id="KAI1520704.1"/>
    </source>
</evidence>
<dbReference type="PROSITE" id="PS50181">
    <property type="entry name" value="FBOX"/>
    <property type="match status" value="1"/>
</dbReference>
<protein>
    <submittedName>
        <fullName evidence="3">F-box domain containing protein</fullName>
    </submittedName>
    <submittedName>
        <fullName evidence="2">F-box multi-domain protein</fullName>
    </submittedName>
</protein>
<dbReference type="SUPFAM" id="SSF52047">
    <property type="entry name" value="RNI-like"/>
    <property type="match status" value="1"/>
</dbReference>
<accession>A0A2W1EGY0</accession>
<proteinExistence type="predicted"/>
<dbReference type="AlphaFoldDB" id="A0A2W1EGY0"/>
<dbReference type="Proteomes" id="UP000245464">
    <property type="component" value="Chromosome 1"/>
</dbReference>
<feature type="domain" description="F-box" evidence="1">
    <location>
        <begin position="1"/>
        <end position="46"/>
    </location>
</feature>
<keyword evidence="5" id="KW-1185">Reference proteome</keyword>
<reference evidence="3" key="2">
    <citation type="submission" date="2021-05" db="EMBL/GenBank/DDBJ databases">
        <authorList>
            <person name="Moolhuijzen P.M."/>
            <person name="Moffat C.S."/>
        </authorList>
    </citation>
    <scope>NUCLEOTIDE SEQUENCE</scope>
    <source>
        <strain evidence="3">86-124</strain>
    </source>
</reference>
<evidence type="ECO:0000313" key="4">
    <source>
        <dbReference type="Proteomes" id="UP000245464"/>
    </source>
</evidence>
<evidence type="ECO:0000313" key="5">
    <source>
        <dbReference type="Proteomes" id="UP000249757"/>
    </source>
</evidence>
<sequence length="430" mass="48769">MGHFTVLPAELQIEIFDHLQPVDIKAARAVSRKLRDNATPALFRSIVACPRYLALGAFQNISLHSIYSGYPKEIVFDGTLYSDRIAKHDQQYYYLASKYTGLQTEVGSHWARRTRWKRFAELYKEQQTMKDDGVLLQSLARGLENMQNISSIVYSPRQHPIPVERKALSDLLPRGEVRKMTDAVSRFTSPDHPFRQLIGAIFLTGYTGIQQLTVQAPKQDEEDVHFYPNVFSLAMFTFPDPNDLCAGQHLFLHLTRVDISLYIGMTVVTDNVPAARQQQLENFAKLLETAKELRHLSLGVLDMHYSVFAVRQVLFDYIGLGAIWPRLRSLSLEGISANMEDIKKSVTRHNSTLRALHLSDCILCTGSWQDIVNEVVSNASSISTFTLHKVNEGFSTYSDSTSANRTDRRFEGKLIVGQDGERHFVDTNPE</sequence>
<reference evidence="2 4" key="1">
    <citation type="journal article" date="2018" name="BMC Genomics">
        <title>Comparative genomics of the wheat fungal pathogen Pyrenophora tritici-repentis reveals chromosomal variations and genome plasticity.</title>
        <authorList>
            <person name="Moolhuijzen P."/>
            <person name="See P.T."/>
            <person name="Hane J.K."/>
            <person name="Shi G."/>
            <person name="Liu Z."/>
            <person name="Oliver R.P."/>
            <person name="Moffat C.S."/>
        </authorList>
    </citation>
    <scope>NUCLEOTIDE SEQUENCE [LARGE SCALE GENOMIC DNA]</scope>
    <source>
        <strain evidence="2">M4</strain>
    </source>
</reference>